<evidence type="ECO:0000259" key="1">
    <source>
        <dbReference type="Pfam" id="PF00534"/>
    </source>
</evidence>
<reference evidence="3" key="2">
    <citation type="submission" date="2016-01" db="EMBL/GenBank/DDBJ databases">
        <title>Six Aerococcus type strain genome sequencing and assembly using PacBio and Illumina Hiseq.</title>
        <authorList>
            <person name="Carkaci D."/>
            <person name="Dargis R."/>
            <person name="Nielsen X.C."/>
            <person name="Skovgaard O."/>
            <person name="Fuursted K."/>
            <person name="Christensen J.J."/>
        </authorList>
    </citation>
    <scope>NUCLEOTIDE SEQUENCE [LARGE SCALE GENOMIC DNA]</scope>
    <source>
        <strain evidence="3">CCUG4311</strain>
    </source>
</reference>
<proteinExistence type="predicted"/>
<dbReference type="AlphaFoldDB" id="A0AAU8U6C7"/>
<evidence type="ECO:0000313" key="3">
    <source>
        <dbReference type="Proteomes" id="UP000066986"/>
    </source>
</evidence>
<evidence type="ECO:0000313" key="2">
    <source>
        <dbReference type="EMBL" id="AMC01370.1"/>
    </source>
</evidence>
<dbReference type="RefSeq" id="WP_003141416.1">
    <property type="nucleotide sequence ID" value="NZ_CP014164.1"/>
</dbReference>
<organism evidence="2 3">
    <name type="scientific">Aerococcus viridans</name>
    <dbReference type="NCBI Taxonomy" id="1377"/>
    <lineage>
        <taxon>Bacteria</taxon>
        <taxon>Bacillati</taxon>
        <taxon>Bacillota</taxon>
        <taxon>Bacilli</taxon>
        <taxon>Lactobacillales</taxon>
        <taxon>Aerococcaceae</taxon>
        <taxon>Aerococcus</taxon>
    </lineage>
</organism>
<dbReference type="GO" id="GO:0016757">
    <property type="term" value="F:glycosyltransferase activity"/>
    <property type="evidence" value="ECO:0007669"/>
    <property type="project" value="InterPro"/>
</dbReference>
<protein>
    <recommendedName>
        <fullName evidence="1">Glycosyl transferase family 1 domain-containing protein</fullName>
    </recommendedName>
</protein>
<reference evidence="2 3" key="1">
    <citation type="journal article" date="2016" name="Genome Announc.">
        <title>Complete Genome Sequences of Aerococcus christensenii CCUG 28831T, Aerococcus sanguinicola CCUG 43001T, Aerococcus urinae CCUG 36881T, Aerococcus urinaeequi CCUG 28094T, Aerococcus urinaehominis CCUG 42038 BT, and Aerococcus viridans CCUG 4311T.</title>
        <authorList>
            <person name="Carkaci D."/>
            <person name="Dargis R."/>
            <person name="Nielsen X.C."/>
            <person name="Skovgaard O."/>
            <person name="Fuursted K."/>
            <person name="Christensen J.J."/>
        </authorList>
    </citation>
    <scope>NUCLEOTIDE SEQUENCE [LARGE SCALE GENOMIC DNA]</scope>
    <source>
        <strain evidence="2 3">CCUG4311</strain>
    </source>
</reference>
<dbReference type="EMBL" id="CP014164">
    <property type="protein sequence ID" value="AMC01370.1"/>
    <property type="molecule type" value="Genomic_DNA"/>
</dbReference>
<accession>A0AAU8U6C7</accession>
<dbReference type="Proteomes" id="UP000066986">
    <property type="component" value="Chromosome"/>
</dbReference>
<dbReference type="InterPro" id="IPR001296">
    <property type="entry name" value="Glyco_trans_1"/>
</dbReference>
<dbReference type="KEGG" id="avs:AWM76_07310"/>
<gene>
    <name evidence="2" type="ORF">AWM76_07310</name>
</gene>
<sequence>MKICFLTSSLAEIGGQQKIVSILANELAKIDEVDVSIVLINTDKVLYNLHPDINLLYDKSLKRKKNDYIFHKILTKIFVKRNLVQNKNLLIKMLFPKNEIKNYQNFFMKYNFDVIIGVSPRESGILSLLNLNSKKIGWMHNTVERYFLIENEWLWGELNAYRQLLPKLDEVIVLTDHDKKIYEDTFEIRATRIYNPLTFKSIEKSPLTNKSILFVGRIYYLTKGIDLLLKSMKIITQSGSRIELNIVGNGPDMERLVQDLKNHKLEHSVNVLGSTDDVKSHYLQNSMLVLPSTIEGFGLVVTEALEMGLPVVSYKTEGPSEIITDKTDGFLIEKFDYQKFTEKVMLIMNDYTLRKTMGSNASDKAKKFSVNKIVEEWLILLK</sequence>
<dbReference type="GeneID" id="32030727"/>
<name>A0AAU8U6C7_9LACT</name>
<dbReference type="Gene3D" id="3.40.50.2000">
    <property type="entry name" value="Glycogen Phosphorylase B"/>
    <property type="match status" value="2"/>
</dbReference>
<dbReference type="PANTHER" id="PTHR12526:SF630">
    <property type="entry name" value="GLYCOSYLTRANSFERASE"/>
    <property type="match status" value="1"/>
</dbReference>
<feature type="domain" description="Glycosyl transferase family 1" evidence="1">
    <location>
        <begin position="202"/>
        <end position="362"/>
    </location>
</feature>
<dbReference type="Pfam" id="PF00534">
    <property type="entry name" value="Glycos_transf_1"/>
    <property type="match status" value="1"/>
</dbReference>
<dbReference type="SUPFAM" id="SSF53756">
    <property type="entry name" value="UDP-Glycosyltransferase/glycogen phosphorylase"/>
    <property type="match status" value="1"/>
</dbReference>
<dbReference type="PANTHER" id="PTHR12526">
    <property type="entry name" value="GLYCOSYLTRANSFERASE"/>
    <property type="match status" value="1"/>
</dbReference>